<evidence type="ECO:0000313" key="3">
    <source>
        <dbReference type="Proteomes" id="UP000218054"/>
    </source>
</evidence>
<dbReference type="PANTHER" id="PTHR37426">
    <property type="entry name" value="RIBOSOMAL RNA LARGE SUBUNIT METHYLTRANSFERASE J"/>
    <property type="match status" value="1"/>
</dbReference>
<organism evidence="2 3">
    <name type="scientific">Vandammella animalimorsus</name>
    <dbReference type="NCBI Taxonomy" id="2029117"/>
    <lineage>
        <taxon>Bacteria</taxon>
        <taxon>Pseudomonadati</taxon>
        <taxon>Pseudomonadota</taxon>
        <taxon>Betaproteobacteria</taxon>
        <taxon>Burkholderiales</taxon>
        <taxon>Comamonadaceae</taxon>
        <taxon>Vandammella</taxon>
    </lineage>
</organism>
<feature type="active site" description="Proton acceptor" evidence="1">
    <location>
        <position position="187"/>
    </location>
</feature>
<dbReference type="EMBL" id="NSJB01000001">
    <property type="protein sequence ID" value="PAT38428.1"/>
    <property type="molecule type" value="Genomic_DNA"/>
</dbReference>
<feature type="site" description="Interaction with substrate rRNA" evidence="1">
    <location>
        <position position="4"/>
    </location>
</feature>
<dbReference type="GO" id="GO:0036307">
    <property type="term" value="F:23S rRNA (adenine(2030)-N(6))-methyltransferase activity"/>
    <property type="evidence" value="ECO:0007669"/>
    <property type="project" value="UniProtKB-UniRule"/>
</dbReference>
<keyword evidence="1" id="KW-0698">rRNA processing</keyword>
<sequence length="316" mass="34415">MFSYRHAFHAGNHADVLKHTVLLAALDHLLQKDTALALLDTHAGNGLYRLDGDFAQTSGESQHGIQKLLWAYQHGEAGEGGADWPEALRRYVQAVLAHNGAAAAATAAGAGGQRLVYPGSPALLQQHMRAQDQLHVFELQPADMRALQGNLQQGPHAARCHVWHEDGWQGSLRLLPPPSRRALLLCDPSYEMKSDYAQAAQWLGQALRKFATGCYIVWYPVIPRPEAHALPRKLKSLAQQAGKPWLHATLAVRSGQGSGLRLPGQQAQRPGMVCSGVLVVNPPYTLQPQLQQALPVLARLLAQDVHAAYTLQSSAR</sequence>
<evidence type="ECO:0000256" key="1">
    <source>
        <dbReference type="HAMAP-Rule" id="MF_00934"/>
    </source>
</evidence>
<dbReference type="RefSeq" id="WP_095538709.1">
    <property type="nucleotide sequence ID" value="NZ_NSJB01000001.1"/>
</dbReference>
<comment type="catalytic activity">
    <reaction evidence="1">
        <text>adenosine(2030) in 23S rRNA + S-adenosyl-L-methionine = N(6)-methyladenosine(2030) in 23S rRNA + S-adenosyl-L-homocysteine + H(+)</text>
        <dbReference type="Rhea" id="RHEA:43736"/>
        <dbReference type="Rhea" id="RHEA-COMP:10668"/>
        <dbReference type="Rhea" id="RHEA-COMP:10669"/>
        <dbReference type="ChEBI" id="CHEBI:15378"/>
        <dbReference type="ChEBI" id="CHEBI:57856"/>
        <dbReference type="ChEBI" id="CHEBI:59789"/>
        <dbReference type="ChEBI" id="CHEBI:74411"/>
        <dbReference type="ChEBI" id="CHEBI:74449"/>
        <dbReference type="EC" id="2.1.1.266"/>
    </reaction>
</comment>
<keyword evidence="1 2" id="KW-0808">Transferase</keyword>
<feature type="binding site" evidence="1">
    <location>
        <begin position="166"/>
        <end position="167"/>
    </location>
    <ligand>
        <name>S-adenosyl-L-methionine</name>
        <dbReference type="ChEBI" id="CHEBI:59789"/>
    </ligand>
</feature>
<comment type="caution">
    <text evidence="2">The sequence shown here is derived from an EMBL/GenBank/DDBJ whole genome shotgun (WGS) entry which is preliminary data.</text>
</comment>
<dbReference type="InterPro" id="IPR007473">
    <property type="entry name" value="RlmJ"/>
</dbReference>
<protein>
    <recommendedName>
        <fullName evidence="1">Ribosomal RNA large subunit methyltransferase J</fullName>
        <ecNumber evidence="1">2.1.1.266</ecNumber>
    </recommendedName>
    <alternativeName>
        <fullName evidence="1">23S rRNA (adenine(2030)-N6)-methyltransferase</fullName>
    </alternativeName>
    <alternativeName>
        <fullName evidence="1">23S rRNA m6A2030 methyltransferase</fullName>
    </alternativeName>
</protein>
<feature type="binding site" evidence="1">
    <location>
        <position position="42"/>
    </location>
    <ligand>
        <name>S-adenosyl-L-methionine</name>
        <dbReference type="ChEBI" id="CHEBI:59789"/>
    </ligand>
</feature>
<dbReference type="GO" id="GO:0005829">
    <property type="term" value="C:cytosol"/>
    <property type="evidence" value="ECO:0007669"/>
    <property type="project" value="TreeGrafter"/>
</dbReference>
<feature type="binding site" evidence="1">
    <location>
        <position position="138"/>
    </location>
    <ligand>
        <name>S-adenosyl-L-methionine</name>
        <dbReference type="ChEBI" id="CHEBI:59789"/>
    </ligand>
</feature>
<evidence type="ECO:0000313" key="2">
    <source>
        <dbReference type="EMBL" id="PAT38428.1"/>
    </source>
</evidence>
<dbReference type="EC" id="2.1.1.266" evidence="1"/>
<keyword evidence="3" id="KW-1185">Reference proteome</keyword>
<dbReference type="HAMAP" id="MF_00934">
    <property type="entry name" value="23SrRNA_methyltr_J"/>
    <property type="match status" value="1"/>
</dbReference>
<dbReference type="InterPro" id="IPR029063">
    <property type="entry name" value="SAM-dependent_MTases_sf"/>
</dbReference>
<dbReference type="SUPFAM" id="SSF53335">
    <property type="entry name" value="S-adenosyl-L-methionine-dependent methyltransferases"/>
    <property type="match status" value="1"/>
</dbReference>
<comment type="similarity">
    <text evidence="1">Belongs to the RlmJ family.</text>
</comment>
<keyword evidence="1" id="KW-0694">RNA-binding</keyword>
<dbReference type="Gene3D" id="3.40.50.150">
    <property type="entry name" value="Vaccinia Virus protein VP39"/>
    <property type="match status" value="1"/>
</dbReference>
<dbReference type="AlphaFoldDB" id="A0A2A2AL26"/>
<feature type="binding site" evidence="1">
    <location>
        <position position="19"/>
    </location>
    <ligand>
        <name>S-adenosyl-L-methionine</name>
        <dbReference type="ChEBI" id="CHEBI:59789"/>
    </ligand>
</feature>
<dbReference type="PANTHER" id="PTHR37426:SF1">
    <property type="entry name" value="RIBOSOMAL RNA LARGE SUBUNIT METHYLTRANSFERASE J"/>
    <property type="match status" value="1"/>
</dbReference>
<gene>
    <name evidence="1" type="primary">rlmJ</name>
    <name evidence="2" type="ORF">CK625_02780</name>
</gene>
<dbReference type="Pfam" id="PF04378">
    <property type="entry name" value="RsmJ"/>
    <property type="match status" value="1"/>
</dbReference>
<keyword evidence="1" id="KW-0949">S-adenosyl-L-methionine</keyword>
<comment type="function">
    <text evidence="1">Specifically methylates the adenine in position 2030 of 23S rRNA.</text>
</comment>
<dbReference type="GO" id="GO:0003723">
    <property type="term" value="F:RNA binding"/>
    <property type="evidence" value="ECO:0007669"/>
    <property type="project" value="UniProtKB-UniRule"/>
</dbReference>
<keyword evidence="1 2" id="KW-0489">Methyltransferase</keyword>
<dbReference type="Proteomes" id="UP000218054">
    <property type="component" value="Unassembled WGS sequence"/>
</dbReference>
<name>A0A2A2AL26_9BURK</name>
<feature type="binding site" evidence="1">
    <location>
        <position position="187"/>
    </location>
    <ligand>
        <name>S-adenosyl-L-methionine</name>
        <dbReference type="ChEBI" id="CHEBI:59789"/>
    </ligand>
</feature>
<reference evidence="2 3" key="1">
    <citation type="submission" date="2017-08" db="EMBL/GenBank/DDBJ databases">
        <title>WGS of Clinical strains of the CDC Group NO-1 linked to zoonotic infections in humans.</title>
        <authorList>
            <person name="Bernier A.-M."/>
            <person name="Bernard K."/>
        </authorList>
    </citation>
    <scope>NUCLEOTIDE SEQUENCE [LARGE SCALE GENOMIC DNA]</scope>
    <source>
        <strain evidence="2 3">NML00-0135</strain>
    </source>
</reference>
<comment type="subunit">
    <text evidence="1">Monomer.</text>
</comment>
<dbReference type="GO" id="GO:0070475">
    <property type="term" value="P:rRNA base methylation"/>
    <property type="evidence" value="ECO:0007669"/>
    <property type="project" value="UniProtKB-UniRule"/>
</dbReference>
<feature type="binding site" evidence="1">
    <location>
        <position position="120"/>
    </location>
    <ligand>
        <name>S-adenosyl-L-methionine</name>
        <dbReference type="ChEBI" id="CHEBI:59789"/>
    </ligand>
</feature>
<proteinExistence type="inferred from homology"/>
<accession>A0A2A2AL26</accession>